<dbReference type="Ensembl" id="ENSCCRT00020050978.1">
    <property type="protein sequence ID" value="ENSCCRP00020046761.1"/>
    <property type="gene ID" value="ENSCCRG00020020791.1"/>
</dbReference>
<dbReference type="PIRSF" id="PIRSF000865">
    <property type="entry name" value="Lipoprotein_lipase_LIPH"/>
    <property type="match status" value="1"/>
</dbReference>
<keyword evidence="8" id="KW-0442">Lipid degradation</keyword>
<dbReference type="GO" id="GO:0046872">
    <property type="term" value="F:metal ion binding"/>
    <property type="evidence" value="ECO:0007669"/>
    <property type="project" value="UniProtKB-KW"/>
</dbReference>
<organism evidence="18 19">
    <name type="scientific">Cyprinus carpio</name>
    <name type="common">Common carp</name>
    <dbReference type="NCBI Taxonomy" id="7962"/>
    <lineage>
        <taxon>Eukaryota</taxon>
        <taxon>Metazoa</taxon>
        <taxon>Chordata</taxon>
        <taxon>Craniata</taxon>
        <taxon>Vertebrata</taxon>
        <taxon>Euteleostomi</taxon>
        <taxon>Actinopterygii</taxon>
        <taxon>Neopterygii</taxon>
        <taxon>Teleostei</taxon>
        <taxon>Ostariophysi</taxon>
        <taxon>Cypriniformes</taxon>
        <taxon>Cyprinidae</taxon>
        <taxon>Cyprininae</taxon>
        <taxon>Cyprinus</taxon>
    </lineage>
</organism>
<feature type="active site" description="Nucleophile" evidence="13">
    <location>
        <position position="161"/>
    </location>
</feature>
<comment type="catalytic activity">
    <reaction evidence="12">
        <text>1,2,3-tri-(9Z-octadecenoyl)-glycerol + H2O = di-(9Z)-octadecenoylglycerol + (9Z)-octadecenoate + H(+)</text>
        <dbReference type="Rhea" id="RHEA:38575"/>
        <dbReference type="ChEBI" id="CHEBI:15377"/>
        <dbReference type="ChEBI" id="CHEBI:15378"/>
        <dbReference type="ChEBI" id="CHEBI:30823"/>
        <dbReference type="ChEBI" id="CHEBI:53753"/>
        <dbReference type="ChEBI" id="CHEBI:75945"/>
    </reaction>
    <physiologicalReaction direction="left-to-right" evidence="12">
        <dbReference type="Rhea" id="RHEA:38576"/>
    </physiologicalReaction>
</comment>
<keyword evidence="10" id="KW-0325">Glycoprotein</keyword>
<evidence type="ECO:0000313" key="18">
    <source>
        <dbReference type="Ensembl" id="ENSCCRP00010058266.1"/>
    </source>
</evidence>
<evidence type="ECO:0000256" key="13">
    <source>
        <dbReference type="PIRSR" id="PIRSR000865-1"/>
    </source>
</evidence>
<evidence type="ECO:0000256" key="12">
    <source>
        <dbReference type="ARBA" id="ARBA00048386"/>
    </source>
</evidence>
<feature type="signal peptide" evidence="16">
    <location>
        <begin position="1"/>
        <end position="21"/>
    </location>
</feature>
<keyword evidence="19" id="KW-1185">Reference proteome</keyword>
<name>A0A8C1LAF4_CYPCA</name>
<evidence type="ECO:0000256" key="2">
    <source>
        <dbReference type="ARBA" id="ARBA00004613"/>
    </source>
</evidence>
<dbReference type="InterPro" id="IPR033906">
    <property type="entry name" value="Lipase_N"/>
</dbReference>
<accession>A0A8C0YGD6</accession>
<dbReference type="SUPFAM" id="SSF49723">
    <property type="entry name" value="Lipase/lipooxygenase domain (PLAT/LH2 domain)"/>
    <property type="match status" value="1"/>
</dbReference>
<dbReference type="PRINTS" id="PR00824">
    <property type="entry name" value="HEPLIPASE"/>
</dbReference>
<keyword evidence="9" id="KW-0443">Lipid metabolism</keyword>
<dbReference type="FunFam" id="3.40.50.1820:FF:000441">
    <property type="entry name" value="Lipoprotein lipase"/>
    <property type="match status" value="1"/>
</dbReference>
<dbReference type="GO" id="GO:0034185">
    <property type="term" value="F:apolipoprotein binding"/>
    <property type="evidence" value="ECO:0007669"/>
    <property type="project" value="TreeGrafter"/>
</dbReference>
<feature type="active site" description="Charge relay system" evidence="13">
    <location>
        <position position="272"/>
    </location>
</feature>
<dbReference type="InterPro" id="IPR029058">
    <property type="entry name" value="AB_hydrolase_fold"/>
</dbReference>
<evidence type="ECO:0000256" key="14">
    <source>
        <dbReference type="PIRSR" id="PIRSR000865-2"/>
    </source>
</evidence>
<dbReference type="AlphaFoldDB" id="A0A8C1LAF4"/>
<keyword evidence="14" id="KW-0106">Calcium</keyword>
<dbReference type="Proteomes" id="UP000694427">
    <property type="component" value="Unplaced"/>
</dbReference>
<accession>A0A8C1LAF4</accession>
<evidence type="ECO:0000256" key="15">
    <source>
        <dbReference type="RuleBase" id="RU004262"/>
    </source>
</evidence>
<evidence type="ECO:0000256" key="16">
    <source>
        <dbReference type="SAM" id="SignalP"/>
    </source>
</evidence>
<dbReference type="Gene3D" id="2.60.60.20">
    <property type="entry name" value="PLAT/LH2 domain"/>
    <property type="match status" value="1"/>
</dbReference>
<dbReference type="InterPro" id="IPR000734">
    <property type="entry name" value="TAG_lipase"/>
</dbReference>
<feature type="binding site" evidence="14">
    <location>
        <position position="206"/>
    </location>
    <ligand>
        <name>Ca(2+)</name>
        <dbReference type="ChEBI" id="CHEBI:29108"/>
    </ligand>
</feature>
<feature type="chain" id="PRO_5044675694" evidence="16">
    <location>
        <begin position="22"/>
        <end position="497"/>
    </location>
</feature>
<evidence type="ECO:0000256" key="11">
    <source>
        <dbReference type="ARBA" id="ARBA00048377"/>
    </source>
</evidence>
<keyword evidence="4" id="KW-0964">Secreted</keyword>
<comment type="similarity">
    <text evidence="3 15">Belongs to the AB hydrolase superfamily. Lipase family.</text>
</comment>
<dbReference type="GO" id="GO:0008970">
    <property type="term" value="F:phospholipase A1 activity"/>
    <property type="evidence" value="ECO:0007669"/>
    <property type="project" value="UniProtKB-EC"/>
</dbReference>
<dbReference type="GO" id="GO:0005615">
    <property type="term" value="C:extracellular space"/>
    <property type="evidence" value="ECO:0007669"/>
    <property type="project" value="TreeGrafter"/>
</dbReference>
<keyword evidence="14" id="KW-0479">Metal-binding</keyword>
<evidence type="ECO:0000256" key="3">
    <source>
        <dbReference type="ARBA" id="ARBA00010701"/>
    </source>
</evidence>
<feature type="binding site" evidence="14">
    <location>
        <position position="201"/>
    </location>
    <ligand>
        <name>Ca(2+)</name>
        <dbReference type="ChEBI" id="CHEBI:29108"/>
    </ligand>
</feature>
<evidence type="ECO:0000259" key="17">
    <source>
        <dbReference type="Pfam" id="PF00151"/>
    </source>
</evidence>
<reference evidence="18" key="1">
    <citation type="submission" date="2025-05" db="UniProtKB">
        <authorList>
            <consortium name="Ensembl"/>
        </authorList>
    </citation>
    <scope>IDENTIFICATION</scope>
</reference>
<evidence type="ECO:0000256" key="9">
    <source>
        <dbReference type="ARBA" id="ARBA00023098"/>
    </source>
</evidence>
<dbReference type="Proteomes" id="UP000694701">
    <property type="component" value="Unplaced"/>
</dbReference>
<dbReference type="GO" id="GO:0016042">
    <property type="term" value="P:lipid catabolic process"/>
    <property type="evidence" value="ECO:0007669"/>
    <property type="project" value="UniProtKB-KW"/>
</dbReference>
<dbReference type="Ensembl" id="ENSCCRT00010063856.1">
    <property type="protein sequence ID" value="ENSCCRP00010058266.1"/>
    <property type="gene ID" value="ENSCCRG00010024670.1"/>
</dbReference>
<dbReference type="PRINTS" id="PR00821">
    <property type="entry name" value="TAGLIPASE"/>
</dbReference>
<evidence type="ECO:0000313" key="19">
    <source>
        <dbReference type="Proteomes" id="UP000694427"/>
    </source>
</evidence>
<keyword evidence="6 16" id="KW-0732">Signal</keyword>
<dbReference type="Pfam" id="PF00151">
    <property type="entry name" value="Lipase"/>
    <property type="match status" value="1"/>
</dbReference>
<evidence type="ECO:0000256" key="7">
    <source>
        <dbReference type="ARBA" id="ARBA00022801"/>
    </source>
</evidence>
<dbReference type="InterPro" id="IPR013818">
    <property type="entry name" value="Lipase"/>
</dbReference>
<evidence type="ECO:0000256" key="5">
    <source>
        <dbReference type="ARBA" id="ARBA00022674"/>
    </source>
</evidence>
<comment type="subcellular location">
    <subcellularLocation>
        <location evidence="2">Secreted</location>
    </subcellularLocation>
</comment>
<keyword evidence="7" id="KW-0378">Hydrolase</keyword>
<evidence type="ECO:0000256" key="6">
    <source>
        <dbReference type="ARBA" id="ARBA00022729"/>
    </source>
</evidence>
<protein>
    <submittedName>
        <fullName evidence="18">Lipase, hepatic b</fullName>
    </submittedName>
</protein>
<feature type="active site" description="Charge relay system" evidence="13">
    <location>
        <position position="187"/>
    </location>
</feature>
<dbReference type="InterPro" id="IPR036392">
    <property type="entry name" value="PLAT/LH2_dom_sf"/>
</dbReference>
<proteinExistence type="inferred from homology"/>
<evidence type="ECO:0000256" key="1">
    <source>
        <dbReference type="ARBA" id="ARBA00000111"/>
    </source>
</evidence>
<evidence type="ECO:0000256" key="8">
    <source>
        <dbReference type="ARBA" id="ARBA00022963"/>
    </source>
</evidence>
<dbReference type="Gene3D" id="3.40.50.1820">
    <property type="entry name" value="alpha/beta hydrolase"/>
    <property type="match status" value="1"/>
</dbReference>
<dbReference type="CDD" id="cd00707">
    <property type="entry name" value="Pancreat_lipase_like"/>
    <property type="match status" value="1"/>
</dbReference>
<dbReference type="GO" id="GO:0008201">
    <property type="term" value="F:heparin binding"/>
    <property type="evidence" value="ECO:0007669"/>
    <property type="project" value="UniProtKB-KW"/>
</dbReference>
<evidence type="ECO:0000256" key="4">
    <source>
        <dbReference type="ARBA" id="ARBA00022525"/>
    </source>
</evidence>
<comment type="catalytic activity">
    <reaction evidence="11">
        <text>1,2,3-tributanoylglycerol + H2O = dibutanoylglycerol + butanoate + H(+)</text>
        <dbReference type="Rhea" id="RHEA:40475"/>
        <dbReference type="ChEBI" id="CHEBI:15377"/>
        <dbReference type="ChEBI" id="CHEBI:15378"/>
        <dbReference type="ChEBI" id="CHEBI:17968"/>
        <dbReference type="ChEBI" id="CHEBI:35020"/>
        <dbReference type="ChEBI" id="CHEBI:76478"/>
    </reaction>
    <physiologicalReaction direction="left-to-right" evidence="11">
        <dbReference type="Rhea" id="RHEA:40476"/>
    </physiologicalReaction>
</comment>
<dbReference type="OMA" id="ESQEKTW"/>
<dbReference type="PANTHER" id="PTHR11610:SF2">
    <property type="entry name" value="HEPATIC TRIACYLGLYCEROL LIPASE"/>
    <property type="match status" value="1"/>
</dbReference>
<dbReference type="GO" id="GO:0004465">
    <property type="term" value="F:lipoprotein lipase activity"/>
    <property type="evidence" value="ECO:0007669"/>
    <property type="project" value="TreeGrafter"/>
</dbReference>
<keyword evidence="5" id="KW-0358">Heparin-binding</keyword>
<dbReference type="InterPro" id="IPR002333">
    <property type="entry name" value="Lipase_hep"/>
</dbReference>
<evidence type="ECO:0000256" key="10">
    <source>
        <dbReference type="ARBA" id="ARBA00023180"/>
    </source>
</evidence>
<comment type="catalytic activity">
    <reaction evidence="1">
        <text>a 1,2-diacyl-sn-glycero-3-phosphocholine + H2O = a 2-acyl-sn-glycero-3-phosphocholine + a fatty acid + H(+)</text>
        <dbReference type="Rhea" id="RHEA:18689"/>
        <dbReference type="ChEBI" id="CHEBI:15377"/>
        <dbReference type="ChEBI" id="CHEBI:15378"/>
        <dbReference type="ChEBI" id="CHEBI:28868"/>
        <dbReference type="ChEBI" id="CHEBI:57643"/>
        <dbReference type="ChEBI" id="CHEBI:57875"/>
        <dbReference type="EC" id="3.1.1.32"/>
    </reaction>
</comment>
<feature type="domain" description="Lipase" evidence="17">
    <location>
        <begin position="36"/>
        <end position="343"/>
    </location>
</feature>
<dbReference type="SUPFAM" id="SSF53474">
    <property type="entry name" value="alpha/beta-Hydrolases"/>
    <property type="match status" value="1"/>
</dbReference>
<dbReference type="PANTHER" id="PTHR11610">
    <property type="entry name" value="LIPASE"/>
    <property type="match status" value="1"/>
</dbReference>
<sequence>MIMRVLSALLLMSAVTAPVRGDANFTAETLSTPPVKTVLKSSFHLYHEGSVFEETCAVVPFRSETLHRCAYNRSDPLVLIIHGWTMNGRMEPWIFNLASALKVRLGRVNVLISDWRKLALQPYPIAAKNSRQVGQDVAVLLRWLEEVTQLSMDDVHLIGYSLGAHVAGFTGSHFRGLRKVGRITGLDPAGPHFEGQPAFDRLSPDDAQFVDAIHTFTGSSIMPGLGIKQSVAHVDFYPNGGSFQPGCKMLDIYSNVFQYGLQGVPKTIKCAHERAVQLFTNSLINASQPIIGFRCRDDSTFNKGLCLDCKQMRCNTLGYDVRHERVGRSAKGLYLRTGPQAPYRVFHYQIKVLLKNLIEPVEASLSVSLNGTGGESPLLPIILHQESGGLKSFTSLLVVSSDLGQLSSVRLVWKGELVWSSWMRRVRNIMSWNGSDQGVELSVWRILIKSGENQEKCWFCGVSAEVSRLRISEEQEFRRCRVTNTSTHSSPSTQSVY</sequence>
<dbReference type="InterPro" id="IPR016272">
    <property type="entry name" value="Lipase_LIPH"/>
</dbReference>